<dbReference type="GO" id="GO:0016020">
    <property type="term" value="C:membrane"/>
    <property type="evidence" value="ECO:0007669"/>
    <property type="project" value="InterPro"/>
</dbReference>
<dbReference type="GO" id="GO:0009966">
    <property type="term" value="P:regulation of signal transduction"/>
    <property type="evidence" value="ECO:0007669"/>
    <property type="project" value="InterPro"/>
</dbReference>
<name>A0A3G4W9B5_ADE41</name>
<protein>
    <submittedName>
        <fullName evidence="11">E3 14.5K</fullName>
    </submittedName>
</protein>
<dbReference type="EMBL" id="MG925783">
    <property type="protein sequence ID" value="AYV33757.1"/>
    <property type="molecule type" value="Genomic_DNA"/>
</dbReference>
<feature type="transmembrane region" description="Helical" evidence="10">
    <location>
        <begin position="40"/>
        <end position="63"/>
    </location>
</feature>
<keyword evidence="7 10" id="KW-1133">Transmembrane helix</keyword>
<comment type="subcellular location">
    <subcellularLocation>
        <location evidence="1">Host membrane</location>
        <topology evidence="1">Single-pass membrane protein</topology>
    </subcellularLocation>
</comment>
<proteinExistence type="predicted"/>
<keyword evidence="6" id="KW-1043">Host membrane</keyword>
<keyword evidence="3" id="KW-0597">Phosphoprotein</keyword>
<organism evidence="11">
    <name type="scientific">Human adenovirus F serotype 41</name>
    <name type="common">HAdV-41</name>
    <name type="synonym">Human adenovirus 41</name>
    <dbReference type="NCBI Taxonomy" id="10524"/>
    <lineage>
        <taxon>Viruses</taxon>
        <taxon>Varidnaviria</taxon>
        <taxon>Bamfordvirae</taxon>
        <taxon>Preplasmiviricota</taxon>
        <taxon>Polisuviricotina</taxon>
        <taxon>Pharingeaviricetes</taxon>
        <taxon>Rowavirales</taxon>
        <taxon>Adenoviridae</taxon>
        <taxon>Mastadenovirus</taxon>
        <taxon>Mastadenovirus faecale</taxon>
        <taxon>Human mastadenovirus F</taxon>
    </lineage>
</organism>
<dbReference type="Proteomes" id="UP000316006">
    <property type="component" value="Segment"/>
</dbReference>
<sequence>MKVPLLCLTLLHKVLANCHLHRPTEFLHCYSTLPETSSFWLYSIIFLSVFFATFLGLQIYGCLHLGWMHPPNNLPRFPDFLLQPPPPPPAPVQRAPSVISYFHINSEDV</sequence>
<evidence type="ECO:0000256" key="3">
    <source>
        <dbReference type="ARBA" id="ARBA00022553"/>
    </source>
</evidence>
<keyword evidence="2" id="KW-0244">Early protein</keyword>
<evidence type="ECO:0000256" key="8">
    <source>
        <dbReference type="ARBA" id="ARBA00023136"/>
    </source>
</evidence>
<dbReference type="Pfam" id="PF04834">
    <property type="entry name" value="Adeno_E3_14_5"/>
    <property type="match status" value="1"/>
</dbReference>
<dbReference type="EMBL" id="MW567963">
    <property type="protein sequence ID" value="QSJ05112.1"/>
    <property type="molecule type" value="Genomic_DNA"/>
</dbReference>
<evidence type="ECO:0000256" key="9">
    <source>
        <dbReference type="ARBA" id="ARBA00023180"/>
    </source>
</evidence>
<evidence type="ECO:0000256" key="6">
    <source>
        <dbReference type="ARBA" id="ARBA00022870"/>
    </source>
</evidence>
<dbReference type="GO" id="GO:0033644">
    <property type="term" value="C:host cell membrane"/>
    <property type="evidence" value="ECO:0007669"/>
    <property type="project" value="UniProtKB-SubCell"/>
</dbReference>
<evidence type="ECO:0000256" key="7">
    <source>
        <dbReference type="ARBA" id="ARBA00022989"/>
    </source>
</evidence>
<evidence type="ECO:0000256" key="1">
    <source>
        <dbReference type="ARBA" id="ARBA00004379"/>
    </source>
</evidence>
<evidence type="ECO:0000256" key="4">
    <source>
        <dbReference type="ARBA" id="ARBA00022692"/>
    </source>
</evidence>
<reference evidence="11" key="1">
    <citation type="submission" date="2018-02" db="EMBL/GenBank/DDBJ databases">
        <title>Molecular detection of enteric pathogens and genomic characterisation of Salmonella and Adenovirus among children under 5 years old with acute infectious diarrhoea in Thi-Qar, Iraq.</title>
        <authorList>
            <person name="Abraham S."/>
            <person name="Laird T."/>
            <person name="Harb A."/>
            <person name="Rusdi B."/>
            <person name="Habib I."/>
        </authorList>
    </citation>
    <scope>NUCLEOTIDE SEQUENCE [LARGE SCALE GENOMIC DNA]</scope>
    <source>
        <strain evidence="11">MU35</strain>
    </source>
</reference>
<evidence type="ECO:0000313" key="12">
    <source>
        <dbReference type="EMBL" id="QSJ05112.1"/>
    </source>
</evidence>
<accession>A0A3G4W9B5</accession>
<keyword evidence="5" id="KW-0732">Signal</keyword>
<organismHost>
    <name type="scientific">Homo sapiens</name>
    <name type="common">Human</name>
    <dbReference type="NCBI Taxonomy" id="9606"/>
</organismHost>
<keyword evidence="4 10" id="KW-0812">Transmembrane</keyword>
<keyword evidence="9" id="KW-0325">Glycoprotein</keyword>
<dbReference type="Proteomes" id="UP000663298">
    <property type="component" value="Segment"/>
</dbReference>
<keyword evidence="8 10" id="KW-0472">Membrane</keyword>
<dbReference type="InterPro" id="IPR008131">
    <property type="entry name" value="Adeno_E3_14_5"/>
</dbReference>
<reference evidence="12" key="2">
    <citation type="journal article" date="2021" name="J. Clin. Microbiol.">
        <title>Deciphering an Adenovirus F41 outbreak in hematopoietic stem cell transplant paediatric recipients by whole genome sequencing.</title>
        <authorList>
            <person name="Lefeuvre C."/>
            <person name="Salmona M."/>
            <person name="Feghoul L."/>
            <person name="Ranger N."/>
            <person name="Mercier-Delarue S."/>
            <person name="Nizery L."/>
            <person name="Alimi A."/>
            <person name="Dalle J.H."/>
            <person name="LeGoff J."/>
        </authorList>
    </citation>
    <scope>NUCLEOTIDE SEQUENCE</scope>
    <source>
        <strain evidence="12">MU22/patient B</strain>
    </source>
</reference>
<evidence type="ECO:0000313" key="11">
    <source>
        <dbReference type="EMBL" id="AYV33757.1"/>
    </source>
</evidence>
<evidence type="ECO:0000256" key="5">
    <source>
        <dbReference type="ARBA" id="ARBA00022729"/>
    </source>
</evidence>
<evidence type="ECO:0000256" key="2">
    <source>
        <dbReference type="ARBA" id="ARBA00022518"/>
    </source>
</evidence>
<evidence type="ECO:0000256" key="10">
    <source>
        <dbReference type="SAM" id="Phobius"/>
    </source>
</evidence>